<evidence type="ECO:0000256" key="3">
    <source>
        <dbReference type="ARBA" id="ARBA00022597"/>
    </source>
</evidence>
<dbReference type="PROSITE" id="PS51257">
    <property type="entry name" value="PROKAR_LIPOPROTEIN"/>
    <property type="match status" value="1"/>
</dbReference>
<dbReference type="SUPFAM" id="SSF53822">
    <property type="entry name" value="Periplasmic binding protein-like I"/>
    <property type="match status" value="1"/>
</dbReference>
<protein>
    <submittedName>
        <fullName evidence="9">Substrate-binding domain-containing protein</fullName>
    </submittedName>
</protein>
<evidence type="ECO:0000313" key="10">
    <source>
        <dbReference type="Proteomes" id="UP001597244"/>
    </source>
</evidence>
<evidence type="ECO:0000313" key="9">
    <source>
        <dbReference type="EMBL" id="MFD1465393.1"/>
    </source>
</evidence>
<dbReference type="Gene3D" id="3.40.50.2300">
    <property type="match status" value="1"/>
</dbReference>
<feature type="compositionally biased region" description="Low complexity" evidence="5">
    <location>
        <begin position="25"/>
        <end position="44"/>
    </location>
</feature>
<dbReference type="InterPro" id="IPR050555">
    <property type="entry name" value="Bact_Solute-Bind_Prot2"/>
</dbReference>
<proteinExistence type="predicted"/>
<name>A0ABW4DNK5_9LACO</name>
<dbReference type="InterPro" id="IPR040740">
    <property type="entry name" value="MglB-2_Peripla_BP"/>
</dbReference>
<keyword evidence="2" id="KW-0813">Transport</keyword>
<keyword evidence="3" id="KW-0762">Sugar transport</keyword>
<gene>
    <name evidence="9" type="ORF">ACFQ4L_04705</name>
</gene>
<dbReference type="EMBL" id="JBHTOF010000032">
    <property type="protein sequence ID" value="MFD1465393.1"/>
    <property type="molecule type" value="Genomic_DNA"/>
</dbReference>
<evidence type="ECO:0000259" key="8">
    <source>
        <dbReference type="Pfam" id="PF18610"/>
    </source>
</evidence>
<comment type="caution">
    <text evidence="9">The sequence shown here is derived from an EMBL/GenBank/DDBJ whole genome shotgun (WGS) entry which is preliminary data.</text>
</comment>
<dbReference type="PANTHER" id="PTHR30036">
    <property type="entry name" value="D-XYLOSE-BINDING PERIPLASMIC PROTEIN"/>
    <property type="match status" value="1"/>
</dbReference>
<evidence type="ECO:0000256" key="6">
    <source>
        <dbReference type="SAM" id="SignalP"/>
    </source>
</evidence>
<dbReference type="InterPro" id="IPR025997">
    <property type="entry name" value="SBP_2_dom"/>
</dbReference>
<feature type="domain" description="MglB-2 periplasmic binding protein" evidence="8">
    <location>
        <begin position="351"/>
        <end position="421"/>
    </location>
</feature>
<evidence type="ECO:0000256" key="4">
    <source>
        <dbReference type="ARBA" id="ARBA00022729"/>
    </source>
</evidence>
<sequence>MKKKTAILTLALALGLTASLAACGSSSNDSSGSSKKDGTASSGTVANKDKPLVWYNRQPSNSSTGELDKTALSYNDNTYYVGFDAQQGAEVQGQMVKEYIEKNIATVDRNGDGVIGYVLAIGDVGHNDSIARTRGVRTALGTGVKKGEGVDSEPIGTNADGKAKAVKDGTIKVAGKTYKIRELASQEMKNNSGATWDAATAGNAIGTWASSFGKQIDVIASNNDGMGMSMFNSWAKDNKVPTFGYDANSDAVAAIAEGYGGTVSQHADVQAYLTLRVLRNSLDGVDMDTGIGKKDDAGNVLSKDVYTYKKSERSYYALNVAVTADNYKDFTDSTKVYAPVSNQLDKSKSPEKKVWLDIYNSSDNFLGSTYQPLLKAYDGLLNLKVEYIGGDGQTESNITNRLGNPSEYDAFAINMVKTDNAASYTSILNQ</sequence>
<accession>A0ABW4DNK5</accession>
<organism evidence="9 10">
    <name type="scientific">Lapidilactobacillus mulanensis</name>
    <dbReference type="NCBI Taxonomy" id="2485999"/>
    <lineage>
        <taxon>Bacteria</taxon>
        <taxon>Bacillati</taxon>
        <taxon>Bacillota</taxon>
        <taxon>Bacilli</taxon>
        <taxon>Lactobacillales</taxon>
        <taxon>Lactobacillaceae</taxon>
        <taxon>Lapidilactobacillus</taxon>
    </lineage>
</organism>
<keyword evidence="10" id="KW-1185">Reference proteome</keyword>
<comment type="subcellular location">
    <subcellularLocation>
        <location evidence="1">Cell envelope</location>
    </subcellularLocation>
</comment>
<feature type="signal peptide" evidence="6">
    <location>
        <begin position="1"/>
        <end position="21"/>
    </location>
</feature>
<dbReference type="PANTHER" id="PTHR30036:SF2">
    <property type="entry name" value="D-GALACTOSE_METHYL-GALACTOSIDE BINDING PERIPLASMIC PROTEIN MGLB"/>
    <property type="match status" value="1"/>
</dbReference>
<reference evidence="10" key="1">
    <citation type="journal article" date="2019" name="Int. J. Syst. Evol. Microbiol.">
        <title>The Global Catalogue of Microorganisms (GCM) 10K type strain sequencing project: providing services to taxonomists for standard genome sequencing and annotation.</title>
        <authorList>
            <consortium name="The Broad Institute Genomics Platform"/>
            <consortium name="The Broad Institute Genome Sequencing Center for Infectious Disease"/>
            <person name="Wu L."/>
            <person name="Ma J."/>
        </authorList>
    </citation>
    <scope>NUCLEOTIDE SEQUENCE [LARGE SCALE GENOMIC DNA]</scope>
    <source>
        <strain evidence="10">CCM 8951</strain>
    </source>
</reference>
<keyword evidence="4 6" id="KW-0732">Signal</keyword>
<dbReference type="Proteomes" id="UP001597244">
    <property type="component" value="Unassembled WGS sequence"/>
</dbReference>
<evidence type="ECO:0000256" key="2">
    <source>
        <dbReference type="ARBA" id="ARBA00022448"/>
    </source>
</evidence>
<dbReference type="InterPro" id="IPR028082">
    <property type="entry name" value="Peripla_BP_I"/>
</dbReference>
<evidence type="ECO:0000259" key="7">
    <source>
        <dbReference type="Pfam" id="PF13407"/>
    </source>
</evidence>
<feature type="chain" id="PRO_5046636619" evidence="6">
    <location>
        <begin position="22"/>
        <end position="430"/>
    </location>
</feature>
<dbReference type="Pfam" id="PF13407">
    <property type="entry name" value="Peripla_BP_4"/>
    <property type="match status" value="1"/>
</dbReference>
<dbReference type="Pfam" id="PF18610">
    <property type="entry name" value="Peripla_BP_7"/>
    <property type="match status" value="1"/>
</dbReference>
<dbReference type="RefSeq" id="WP_125576690.1">
    <property type="nucleotide sequence ID" value="NZ_JBHTOF010000032.1"/>
</dbReference>
<evidence type="ECO:0000256" key="1">
    <source>
        <dbReference type="ARBA" id="ARBA00004196"/>
    </source>
</evidence>
<feature type="region of interest" description="Disordered" evidence="5">
    <location>
        <begin position="25"/>
        <end position="69"/>
    </location>
</feature>
<evidence type="ECO:0000256" key="5">
    <source>
        <dbReference type="SAM" id="MobiDB-lite"/>
    </source>
</evidence>
<feature type="domain" description="Periplasmic binding protein" evidence="7">
    <location>
        <begin position="75"/>
        <end position="284"/>
    </location>
</feature>